<dbReference type="Proteomes" id="UP001497623">
    <property type="component" value="Unassembled WGS sequence"/>
</dbReference>
<reference evidence="2 3" key="1">
    <citation type="submission" date="2024-05" db="EMBL/GenBank/DDBJ databases">
        <authorList>
            <person name="Wallberg A."/>
        </authorList>
    </citation>
    <scope>NUCLEOTIDE SEQUENCE [LARGE SCALE GENOMIC DNA]</scope>
</reference>
<organism evidence="2 3">
    <name type="scientific">Meganyctiphanes norvegica</name>
    <name type="common">Northern krill</name>
    <name type="synonym">Thysanopoda norvegica</name>
    <dbReference type="NCBI Taxonomy" id="48144"/>
    <lineage>
        <taxon>Eukaryota</taxon>
        <taxon>Metazoa</taxon>
        <taxon>Ecdysozoa</taxon>
        <taxon>Arthropoda</taxon>
        <taxon>Crustacea</taxon>
        <taxon>Multicrustacea</taxon>
        <taxon>Malacostraca</taxon>
        <taxon>Eumalacostraca</taxon>
        <taxon>Eucarida</taxon>
        <taxon>Euphausiacea</taxon>
        <taxon>Euphausiidae</taxon>
        <taxon>Meganyctiphanes</taxon>
    </lineage>
</organism>
<sequence length="124" mass="13684">RSGSVHGQTFTIMKFAVKTLINSLGENDYINVAAFNESTEWVTNCTEPLVQATQANKKILFEAIDGLTDGGMASYMNALEFAYSAFKEFEEIRDAEEGQGANCHKVIMMFSDGGTDWPAEVLEQ</sequence>
<dbReference type="InterPro" id="IPR051173">
    <property type="entry name" value="Ca_channel_alpha-2/delta"/>
</dbReference>
<dbReference type="GO" id="GO:0005245">
    <property type="term" value="F:voltage-gated calcium channel activity"/>
    <property type="evidence" value="ECO:0007669"/>
    <property type="project" value="TreeGrafter"/>
</dbReference>
<dbReference type="Pfam" id="PF00092">
    <property type="entry name" value="VWA"/>
    <property type="match status" value="1"/>
</dbReference>
<dbReference type="PANTHER" id="PTHR10166">
    <property type="entry name" value="VOLTAGE-DEPENDENT CALCIUM CHANNEL SUBUNIT ALPHA-2/DELTA-RELATED"/>
    <property type="match status" value="1"/>
</dbReference>
<dbReference type="Gene3D" id="3.40.50.410">
    <property type="entry name" value="von Willebrand factor, type A domain"/>
    <property type="match status" value="1"/>
</dbReference>
<dbReference type="AlphaFoldDB" id="A0AAV2RMN8"/>
<dbReference type="InterPro" id="IPR002035">
    <property type="entry name" value="VWF_A"/>
</dbReference>
<feature type="domain" description="VWFA" evidence="1">
    <location>
        <begin position="1"/>
        <end position="124"/>
    </location>
</feature>
<gene>
    <name evidence="2" type="ORF">MNOR_LOCUS25345</name>
</gene>
<proteinExistence type="predicted"/>
<dbReference type="SUPFAM" id="SSF53300">
    <property type="entry name" value="vWA-like"/>
    <property type="match status" value="1"/>
</dbReference>
<evidence type="ECO:0000259" key="1">
    <source>
        <dbReference type="PROSITE" id="PS50234"/>
    </source>
</evidence>
<keyword evidence="3" id="KW-1185">Reference proteome</keyword>
<feature type="non-terminal residue" evidence="2">
    <location>
        <position position="1"/>
    </location>
</feature>
<accession>A0AAV2RMN8</accession>
<feature type="non-terminal residue" evidence="2">
    <location>
        <position position="124"/>
    </location>
</feature>
<dbReference type="EMBL" id="CAXKWB010024106">
    <property type="protein sequence ID" value="CAL4125996.1"/>
    <property type="molecule type" value="Genomic_DNA"/>
</dbReference>
<dbReference type="InterPro" id="IPR036465">
    <property type="entry name" value="vWFA_dom_sf"/>
</dbReference>
<dbReference type="PROSITE" id="PS50234">
    <property type="entry name" value="VWFA"/>
    <property type="match status" value="1"/>
</dbReference>
<dbReference type="GO" id="GO:0005891">
    <property type="term" value="C:voltage-gated calcium channel complex"/>
    <property type="evidence" value="ECO:0007669"/>
    <property type="project" value="TreeGrafter"/>
</dbReference>
<protein>
    <recommendedName>
        <fullName evidence="1">VWFA domain-containing protein</fullName>
    </recommendedName>
</protein>
<evidence type="ECO:0000313" key="3">
    <source>
        <dbReference type="Proteomes" id="UP001497623"/>
    </source>
</evidence>
<dbReference type="PANTHER" id="PTHR10166:SF37">
    <property type="entry name" value="STOLID, ISOFORM H"/>
    <property type="match status" value="1"/>
</dbReference>
<evidence type="ECO:0000313" key="2">
    <source>
        <dbReference type="EMBL" id="CAL4125996.1"/>
    </source>
</evidence>
<comment type="caution">
    <text evidence="2">The sequence shown here is derived from an EMBL/GenBank/DDBJ whole genome shotgun (WGS) entry which is preliminary data.</text>
</comment>
<name>A0AAV2RMN8_MEGNR</name>